<comment type="similarity">
    <text evidence="3 12">Belongs to the 'phage' integrase family. XerD subfamily.</text>
</comment>
<dbReference type="InterPro" id="IPR011010">
    <property type="entry name" value="DNA_brk_join_enz"/>
</dbReference>
<dbReference type="InterPro" id="IPR023009">
    <property type="entry name" value="Tyrosine_recombinase_XerC/XerD"/>
</dbReference>
<dbReference type="InterPro" id="IPR010998">
    <property type="entry name" value="Integrase_recombinase_N"/>
</dbReference>
<evidence type="ECO:0000256" key="11">
    <source>
        <dbReference type="ARBA" id="ARBA00023306"/>
    </source>
</evidence>
<evidence type="ECO:0000256" key="10">
    <source>
        <dbReference type="ARBA" id="ARBA00023172"/>
    </source>
</evidence>
<comment type="function">
    <text evidence="12">Site-specific tyrosine recombinase, which acts by catalyzing the cutting and rejoining of the recombining DNA molecules. The XerC-XerD complex is essential to convert dimers of the bacterial chromosome into monomers to permit their segregation at cell division. It also contributes to the segregational stability of plasmids.</text>
</comment>
<dbReference type="GO" id="GO:0007059">
    <property type="term" value="P:chromosome segregation"/>
    <property type="evidence" value="ECO:0007669"/>
    <property type="project" value="UniProtKB-UniRule"/>
</dbReference>
<dbReference type="NCBIfam" id="TIGR02225">
    <property type="entry name" value="recomb_XerD"/>
    <property type="match status" value="1"/>
</dbReference>
<evidence type="ECO:0000256" key="1">
    <source>
        <dbReference type="ARBA" id="ARBA00004496"/>
    </source>
</evidence>
<dbReference type="SUPFAM" id="SSF56349">
    <property type="entry name" value="DNA breaking-rejoining enzymes"/>
    <property type="match status" value="1"/>
</dbReference>
<dbReference type="Pfam" id="PF02899">
    <property type="entry name" value="Phage_int_SAM_1"/>
    <property type="match status" value="1"/>
</dbReference>
<dbReference type="PANTHER" id="PTHR30349:SF81">
    <property type="entry name" value="TYROSINE RECOMBINASE XERC"/>
    <property type="match status" value="1"/>
</dbReference>
<feature type="active site" evidence="12">
    <location>
        <position position="268"/>
    </location>
</feature>
<organism evidence="15 16">
    <name type="scientific">Thermosulfurimonas dismutans</name>
    <dbReference type="NCBI Taxonomy" id="999894"/>
    <lineage>
        <taxon>Bacteria</taxon>
        <taxon>Pseudomonadati</taxon>
        <taxon>Thermodesulfobacteriota</taxon>
        <taxon>Thermodesulfobacteria</taxon>
        <taxon>Thermodesulfobacteriales</taxon>
        <taxon>Thermodesulfobacteriaceae</taxon>
        <taxon>Thermosulfurimonas</taxon>
    </lineage>
</organism>
<evidence type="ECO:0000313" key="15">
    <source>
        <dbReference type="EMBL" id="OAQ20740.1"/>
    </source>
</evidence>
<dbReference type="NCBIfam" id="NF040815">
    <property type="entry name" value="recomb_XerA_Arch"/>
    <property type="match status" value="1"/>
</dbReference>
<evidence type="ECO:0000256" key="7">
    <source>
        <dbReference type="ARBA" id="ARBA00022829"/>
    </source>
</evidence>
<evidence type="ECO:0000256" key="9">
    <source>
        <dbReference type="ARBA" id="ARBA00023125"/>
    </source>
</evidence>
<keyword evidence="8 12" id="KW-0229">DNA integration</keyword>
<dbReference type="InterPro" id="IPR050090">
    <property type="entry name" value="Tyrosine_recombinase_XerCD"/>
</dbReference>
<dbReference type="HAMAP" id="MF_01807">
    <property type="entry name" value="Recomb_XerD"/>
    <property type="match status" value="1"/>
</dbReference>
<feature type="active site" evidence="12">
    <location>
        <position position="146"/>
    </location>
</feature>
<evidence type="ECO:0000256" key="3">
    <source>
        <dbReference type="ARBA" id="ARBA00010450"/>
    </source>
</evidence>
<sequence length="296" mass="33931">MQAEIVAFLEYLTLERNLSENTLQSYARDLGDFKEFLEKEGIDDLKEVSIETILLFLESLKRRKLSSSSVARKLSALRSFFRFLELEKGFTNNPLLLVESPKLPQRLPKVLTINEVERLLSAPDTSTPRGLRDKAMLETLYATGLRVSELVALTFSQLNLSAGFVRVFGKGSKERLVPLGDFAREYLERYIREARPKLLSGRSDPPQVFLNRYGKPLTRQRFWQIIKDYARKVGIDTEISPHVLRHSFATHLLEGGADLRAVQMMLGHASLSTTQIYTHLDLKNLRKIHEKHHPRG</sequence>
<dbReference type="Gene3D" id="1.10.150.130">
    <property type="match status" value="1"/>
</dbReference>
<feature type="active site" evidence="12">
    <location>
        <position position="245"/>
    </location>
</feature>
<comment type="subcellular location">
    <subcellularLocation>
        <location evidence="1 12">Cytoplasm</location>
    </subcellularLocation>
</comment>
<comment type="caution">
    <text evidence="15">The sequence shown here is derived from an EMBL/GenBank/DDBJ whole genome shotgun (WGS) entry which is preliminary data.</text>
</comment>
<dbReference type="Gene3D" id="1.10.443.10">
    <property type="entry name" value="Intergrase catalytic core"/>
    <property type="match status" value="1"/>
</dbReference>
<evidence type="ECO:0000256" key="5">
    <source>
        <dbReference type="ARBA" id="ARBA00022490"/>
    </source>
</evidence>
<dbReference type="InterPro" id="IPR013762">
    <property type="entry name" value="Integrase-like_cat_sf"/>
</dbReference>
<feature type="active site" evidence="12">
    <location>
        <position position="170"/>
    </location>
</feature>
<comment type="similarity">
    <text evidence="2">Belongs to the 'phage' integrase family. XerC subfamily.</text>
</comment>
<evidence type="ECO:0000256" key="8">
    <source>
        <dbReference type="ARBA" id="ARBA00022908"/>
    </source>
</evidence>
<evidence type="ECO:0000256" key="12">
    <source>
        <dbReference type="HAMAP-Rule" id="MF_01807"/>
    </source>
</evidence>
<dbReference type="PATRIC" id="fig|999894.6.peg.1191"/>
<keyword evidence="5 12" id="KW-0963">Cytoplasm</keyword>
<keyword evidence="11 12" id="KW-0131">Cell cycle</keyword>
<dbReference type="Pfam" id="PF00589">
    <property type="entry name" value="Phage_integrase"/>
    <property type="match status" value="1"/>
</dbReference>
<dbReference type="HAMAP" id="MF_01808">
    <property type="entry name" value="Recomb_XerC_XerD"/>
    <property type="match status" value="1"/>
</dbReference>
<accession>A0A179D3T6</accession>
<dbReference type="PROSITE" id="PS51900">
    <property type="entry name" value="CB"/>
    <property type="match status" value="1"/>
</dbReference>
<keyword evidence="16" id="KW-1185">Reference proteome</keyword>
<evidence type="ECO:0000256" key="2">
    <source>
        <dbReference type="ARBA" id="ARBA00006657"/>
    </source>
</evidence>
<dbReference type="InterPro" id="IPR004107">
    <property type="entry name" value="Integrase_SAM-like_N"/>
</dbReference>
<dbReference type="GO" id="GO:0005737">
    <property type="term" value="C:cytoplasm"/>
    <property type="evidence" value="ECO:0007669"/>
    <property type="project" value="UniProtKB-SubCell"/>
</dbReference>
<reference evidence="15 16" key="1">
    <citation type="submission" date="2016-04" db="EMBL/GenBank/DDBJ databases">
        <title>Genome analysis of Thermosulfurimonas dismutans, the first thermophilic sulfur-disproportionating bacterium of the phylum Thermodesulfobacteria.</title>
        <authorList>
            <person name="Mardanov A.V."/>
            <person name="Beletsky A.V."/>
            <person name="Kadnikov V.V."/>
            <person name="Slobodkin A.I."/>
            <person name="Ravin N.V."/>
        </authorList>
    </citation>
    <scope>NUCLEOTIDE SEQUENCE [LARGE SCALE GENOMIC DNA]</scope>
    <source>
        <strain evidence="15 16">S95</strain>
    </source>
</reference>
<keyword evidence="9 12" id="KW-0238">DNA-binding</keyword>
<dbReference type="EMBL" id="LWLG01000007">
    <property type="protein sequence ID" value="OAQ20740.1"/>
    <property type="molecule type" value="Genomic_DNA"/>
</dbReference>
<keyword evidence="6 12" id="KW-0132">Cell division</keyword>
<dbReference type="STRING" id="999894.TDIS_1196"/>
<dbReference type="GO" id="GO:0051301">
    <property type="term" value="P:cell division"/>
    <property type="evidence" value="ECO:0007669"/>
    <property type="project" value="UniProtKB-UniRule"/>
</dbReference>
<feature type="domain" description="Tyr recombinase" evidence="13">
    <location>
        <begin position="106"/>
        <end position="290"/>
    </location>
</feature>
<proteinExistence type="inferred from homology"/>
<evidence type="ECO:0000256" key="6">
    <source>
        <dbReference type="ARBA" id="ARBA00022618"/>
    </source>
</evidence>
<keyword evidence="7 12" id="KW-0159">Chromosome partition</keyword>
<dbReference type="InterPro" id="IPR011932">
    <property type="entry name" value="Recomb_XerD"/>
</dbReference>
<dbReference type="Proteomes" id="UP000078390">
    <property type="component" value="Unassembled WGS sequence"/>
</dbReference>
<comment type="subunit">
    <text evidence="12">Forms a cyclic heterotetrameric complex composed of two molecules of XerC and two molecules of XerD.</text>
</comment>
<feature type="active site" description="O-(3'-phospho-DNA)-tyrosine intermediate" evidence="12">
    <location>
        <position position="277"/>
    </location>
</feature>
<keyword evidence="10 12" id="KW-0233">DNA recombination</keyword>
<dbReference type="OrthoDB" id="9801717at2"/>
<dbReference type="GO" id="GO:0009037">
    <property type="term" value="F:tyrosine-based site-specific recombinase activity"/>
    <property type="evidence" value="ECO:0007669"/>
    <property type="project" value="UniProtKB-UniRule"/>
</dbReference>
<dbReference type="InterPro" id="IPR002104">
    <property type="entry name" value="Integrase_catalytic"/>
</dbReference>
<dbReference type="NCBIfam" id="TIGR02224">
    <property type="entry name" value="recomb_XerC"/>
    <property type="match status" value="1"/>
</dbReference>
<dbReference type="RefSeq" id="WP_068670341.1">
    <property type="nucleotide sequence ID" value="NZ_LWLG01000007.1"/>
</dbReference>
<evidence type="ECO:0000259" key="14">
    <source>
        <dbReference type="PROSITE" id="PS51900"/>
    </source>
</evidence>
<dbReference type="PROSITE" id="PS51898">
    <property type="entry name" value="TYR_RECOMBINASE"/>
    <property type="match status" value="1"/>
</dbReference>
<dbReference type="CDD" id="cd00798">
    <property type="entry name" value="INT_XerDC_C"/>
    <property type="match status" value="1"/>
</dbReference>
<evidence type="ECO:0000259" key="13">
    <source>
        <dbReference type="PROSITE" id="PS51898"/>
    </source>
</evidence>
<evidence type="ECO:0000313" key="16">
    <source>
        <dbReference type="Proteomes" id="UP000078390"/>
    </source>
</evidence>
<dbReference type="AlphaFoldDB" id="A0A179D3T6"/>
<feature type="active site" evidence="12">
    <location>
        <position position="242"/>
    </location>
</feature>
<dbReference type="InterPro" id="IPR011931">
    <property type="entry name" value="Recomb_XerC"/>
</dbReference>
<feature type="domain" description="Core-binding (CB)" evidence="14">
    <location>
        <begin position="1"/>
        <end position="85"/>
    </location>
</feature>
<evidence type="ECO:0000256" key="4">
    <source>
        <dbReference type="ARBA" id="ARBA00015810"/>
    </source>
</evidence>
<dbReference type="GO" id="GO:0003677">
    <property type="term" value="F:DNA binding"/>
    <property type="evidence" value="ECO:0007669"/>
    <property type="project" value="UniProtKB-UniRule"/>
</dbReference>
<dbReference type="PANTHER" id="PTHR30349">
    <property type="entry name" value="PHAGE INTEGRASE-RELATED"/>
    <property type="match status" value="1"/>
</dbReference>
<protein>
    <recommendedName>
        <fullName evidence="4 12">Tyrosine recombinase XerD</fullName>
    </recommendedName>
</protein>
<dbReference type="NCBIfam" id="NF001399">
    <property type="entry name" value="PRK00283.1"/>
    <property type="match status" value="1"/>
</dbReference>
<dbReference type="GO" id="GO:0006313">
    <property type="term" value="P:DNA transposition"/>
    <property type="evidence" value="ECO:0007669"/>
    <property type="project" value="UniProtKB-UniRule"/>
</dbReference>
<dbReference type="InterPro" id="IPR044068">
    <property type="entry name" value="CB"/>
</dbReference>
<gene>
    <name evidence="12" type="primary">xerD</name>
    <name evidence="15" type="ORF">TDIS_1196</name>
</gene>
<name>A0A179D3T6_9BACT</name>